<reference evidence="9" key="1">
    <citation type="submission" date="2021-03" db="EMBL/GenBank/DDBJ databases">
        <title>Taxonomic study of Clostridium polyendosporum from meadow-gley soil under rice.</title>
        <authorList>
            <person name="Kobayashi H."/>
            <person name="Tanizawa Y."/>
            <person name="Yagura M."/>
        </authorList>
    </citation>
    <scope>NUCLEOTIDE SEQUENCE</scope>
    <source>
        <strain evidence="9">JCM 30710</strain>
    </source>
</reference>
<dbReference type="RefSeq" id="WP_212904386.1">
    <property type="nucleotide sequence ID" value="NZ_BOPZ01000021.1"/>
</dbReference>
<comment type="similarity">
    <text evidence="6">Belongs to the RnfG family.</text>
</comment>
<dbReference type="InterPro" id="IPR007329">
    <property type="entry name" value="FMN-bd"/>
</dbReference>
<dbReference type="NCBIfam" id="TIGR01947">
    <property type="entry name" value="rnfG"/>
    <property type="match status" value="1"/>
</dbReference>
<evidence type="ECO:0000256" key="6">
    <source>
        <dbReference type="HAMAP-Rule" id="MF_00479"/>
    </source>
</evidence>
<dbReference type="Proteomes" id="UP000679179">
    <property type="component" value="Unassembled WGS sequence"/>
</dbReference>
<organism evidence="9 10">
    <name type="scientific">Clostridium polyendosporum</name>
    <dbReference type="NCBI Taxonomy" id="69208"/>
    <lineage>
        <taxon>Bacteria</taxon>
        <taxon>Bacillati</taxon>
        <taxon>Bacillota</taxon>
        <taxon>Clostridia</taxon>
        <taxon>Eubacteriales</taxon>
        <taxon>Clostridiaceae</taxon>
        <taxon>Clostridium</taxon>
    </lineage>
</organism>
<sequence length="187" mass="20276">MAVEHNTKNYSVFQVAMNLTIACLISGAIIGGTYFITEPVTLQKNIILKNQAMKALVKDAESFKTVDGKKDWFVAQKDGKVVAYVVPAESKGFDGEIKMLVAVTTDGKIIDYDILSSNETPGLGDNASKEPFKKQFKDKKIEDLIVVKDPSNINNIQAITGATISSRAVTKGIKEAAEQVVEYTGGK</sequence>
<feature type="domain" description="FMN-binding" evidence="8">
    <location>
        <begin position="92"/>
        <end position="180"/>
    </location>
</feature>
<keyword evidence="1 6" id="KW-0813">Transport</keyword>
<evidence type="ECO:0000313" key="10">
    <source>
        <dbReference type="Proteomes" id="UP000679179"/>
    </source>
</evidence>
<dbReference type="Gene3D" id="3.90.1010.20">
    <property type="match status" value="1"/>
</dbReference>
<dbReference type="AlphaFoldDB" id="A0A919S0N2"/>
<comment type="caution">
    <text evidence="9">The sequence shown here is derived from an EMBL/GenBank/DDBJ whole genome shotgun (WGS) entry which is preliminary data.</text>
</comment>
<evidence type="ECO:0000256" key="7">
    <source>
        <dbReference type="SAM" id="Phobius"/>
    </source>
</evidence>
<keyword evidence="2 6" id="KW-0597">Phosphoprotein</keyword>
<name>A0A919S0N2_9CLOT</name>
<keyword evidence="4 6" id="KW-0288">FMN</keyword>
<dbReference type="GO" id="GO:0009055">
    <property type="term" value="F:electron transfer activity"/>
    <property type="evidence" value="ECO:0007669"/>
    <property type="project" value="InterPro"/>
</dbReference>
<keyword evidence="6 7" id="KW-0472">Membrane</keyword>
<dbReference type="PANTHER" id="PTHR36118:SF1">
    <property type="entry name" value="ION-TRANSLOCATING OXIDOREDUCTASE COMPLEX SUBUNIT G"/>
    <property type="match status" value="1"/>
</dbReference>
<keyword evidence="6" id="KW-1278">Translocase</keyword>
<comment type="cofactor">
    <cofactor evidence="6">
        <name>FMN</name>
        <dbReference type="ChEBI" id="CHEBI:58210"/>
    </cofactor>
</comment>
<keyword evidence="6 7" id="KW-0812">Transmembrane</keyword>
<dbReference type="GO" id="GO:0005886">
    <property type="term" value="C:plasma membrane"/>
    <property type="evidence" value="ECO:0007669"/>
    <property type="project" value="UniProtKB-SubCell"/>
</dbReference>
<dbReference type="HAMAP" id="MF_00479">
    <property type="entry name" value="RsxG_RnfG"/>
    <property type="match status" value="1"/>
</dbReference>
<evidence type="ECO:0000259" key="8">
    <source>
        <dbReference type="SMART" id="SM00900"/>
    </source>
</evidence>
<dbReference type="EMBL" id="BOPZ01000021">
    <property type="protein sequence ID" value="GIM29694.1"/>
    <property type="molecule type" value="Genomic_DNA"/>
</dbReference>
<dbReference type="GO" id="GO:0022900">
    <property type="term" value="P:electron transport chain"/>
    <property type="evidence" value="ECO:0007669"/>
    <property type="project" value="UniProtKB-UniRule"/>
</dbReference>
<keyword evidence="10" id="KW-1185">Reference proteome</keyword>
<comment type="function">
    <text evidence="6">Part of a membrane-bound complex that couples electron transfer with translocation of ions across the membrane.</text>
</comment>
<keyword evidence="6 7" id="KW-1133">Transmembrane helix</keyword>
<dbReference type="InterPro" id="IPR010209">
    <property type="entry name" value="Ion_transpt_RnfG/RsxG"/>
</dbReference>
<gene>
    <name evidence="6 9" type="primary">rnfG</name>
    <name evidence="9" type="ORF">CPJCM30710_23600</name>
</gene>
<evidence type="ECO:0000256" key="1">
    <source>
        <dbReference type="ARBA" id="ARBA00022448"/>
    </source>
</evidence>
<proteinExistence type="inferred from homology"/>
<feature type="transmembrane region" description="Helical" evidence="7">
    <location>
        <begin position="12"/>
        <end position="36"/>
    </location>
</feature>
<evidence type="ECO:0000256" key="3">
    <source>
        <dbReference type="ARBA" id="ARBA00022630"/>
    </source>
</evidence>
<keyword evidence="5 6" id="KW-0249">Electron transport</keyword>
<evidence type="ECO:0000256" key="5">
    <source>
        <dbReference type="ARBA" id="ARBA00022982"/>
    </source>
</evidence>
<evidence type="ECO:0000313" key="9">
    <source>
        <dbReference type="EMBL" id="GIM29694.1"/>
    </source>
</evidence>
<protein>
    <recommendedName>
        <fullName evidence="6">Ion-translocating oxidoreductase complex subunit G</fullName>
        <ecNumber evidence="6">7.-.-.-</ecNumber>
    </recommendedName>
    <alternativeName>
        <fullName evidence="6">Rnf electron transport complex subunit G</fullName>
    </alternativeName>
</protein>
<comment type="subunit">
    <text evidence="6">The complex is composed of six subunits: RnfA, RnfB, RnfC, RnfD, RnfE and RnfG.</text>
</comment>
<evidence type="ECO:0000256" key="4">
    <source>
        <dbReference type="ARBA" id="ARBA00022643"/>
    </source>
</evidence>
<comment type="subcellular location">
    <subcellularLocation>
        <location evidence="6">Cell membrane</location>
        <topology evidence="6">Single-pass membrane protein</topology>
    </subcellularLocation>
</comment>
<evidence type="ECO:0000256" key="2">
    <source>
        <dbReference type="ARBA" id="ARBA00022553"/>
    </source>
</evidence>
<keyword evidence="3 6" id="KW-0285">Flavoprotein</keyword>
<dbReference type="SMART" id="SM00900">
    <property type="entry name" value="FMN_bind"/>
    <property type="match status" value="1"/>
</dbReference>
<dbReference type="GO" id="GO:0010181">
    <property type="term" value="F:FMN binding"/>
    <property type="evidence" value="ECO:0007669"/>
    <property type="project" value="InterPro"/>
</dbReference>
<dbReference type="EC" id="7.-.-.-" evidence="6"/>
<dbReference type="PIRSF" id="PIRSF006091">
    <property type="entry name" value="E_trnsport_RnfG"/>
    <property type="match status" value="1"/>
</dbReference>
<accession>A0A919S0N2</accession>
<feature type="modified residue" description="FMN phosphoryl threonine" evidence="6">
    <location>
        <position position="163"/>
    </location>
</feature>
<keyword evidence="6" id="KW-1003">Cell membrane</keyword>
<dbReference type="PANTHER" id="PTHR36118">
    <property type="entry name" value="ION-TRANSLOCATING OXIDOREDUCTASE COMPLEX SUBUNIT G"/>
    <property type="match status" value="1"/>
</dbReference>
<dbReference type="Pfam" id="PF04205">
    <property type="entry name" value="FMN_bind"/>
    <property type="match status" value="1"/>
</dbReference>